<evidence type="ECO:0000313" key="2">
    <source>
        <dbReference type="EMBL" id="RHZ87003.1"/>
    </source>
</evidence>
<evidence type="ECO:0000313" key="3">
    <source>
        <dbReference type="Proteomes" id="UP000266861"/>
    </source>
</evidence>
<gene>
    <name evidence="2" type="ORF">Glove_41g117</name>
</gene>
<dbReference type="STRING" id="1348612.A0A397JQ13"/>
<sequence length="132" mass="14966">MAFVKPPEGNDSIQILICIIAIIFTSKNIYITTLHNVHSHNLDSNITNITNIIQFGDNVQISPEIIKEIEFLTDKCKMSTAMKRQYLEAKFPVYKVQGITILNVSLNFDVQMFEKGQAYTNVASEKILKSAR</sequence>
<evidence type="ECO:0000256" key="1">
    <source>
        <dbReference type="SAM" id="Phobius"/>
    </source>
</evidence>
<name>A0A397JQ13_9GLOM</name>
<dbReference type="AlphaFoldDB" id="A0A397JQ13"/>
<keyword evidence="3" id="KW-1185">Reference proteome</keyword>
<proteinExistence type="predicted"/>
<keyword evidence="1" id="KW-0812">Transmembrane</keyword>
<organism evidence="2 3">
    <name type="scientific">Diversispora epigaea</name>
    <dbReference type="NCBI Taxonomy" id="1348612"/>
    <lineage>
        <taxon>Eukaryota</taxon>
        <taxon>Fungi</taxon>
        <taxon>Fungi incertae sedis</taxon>
        <taxon>Mucoromycota</taxon>
        <taxon>Glomeromycotina</taxon>
        <taxon>Glomeromycetes</taxon>
        <taxon>Diversisporales</taxon>
        <taxon>Diversisporaceae</taxon>
        <taxon>Diversispora</taxon>
    </lineage>
</organism>
<feature type="transmembrane region" description="Helical" evidence="1">
    <location>
        <begin position="12"/>
        <end position="30"/>
    </location>
</feature>
<comment type="caution">
    <text evidence="2">The sequence shown here is derived from an EMBL/GenBank/DDBJ whole genome shotgun (WGS) entry which is preliminary data.</text>
</comment>
<accession>A0A397JQ13</accession>
<reference evidence="2 3" key="1">
    <citation type="submission" date="2018-08" db="EMBL/GenBank/DDBJ databases">
        <title>Genome and evolution of the arbuscular mycorrhizal fungus Diversispora epigaea (formerly Glomus versiforme) and its bacterial endosymbionts.</title>
        <authorList>
            <person name="Sun X."/>
            <person name="Fei Z."/>
            <person name="Harrison M."/>
        </authorList>
    </citation>
    <scope>NUCLEOTIDE SEQUENCE [LARGE SCALE GENOMIC DNA]</scope>
    <source>
        <strain evidence="2 3">IT104</strain>
    </source>
</reference>
<dbReference type="EMBL" id="PQFF01000039">
    <property type="protein sequence ID" value="RHZ87003.1"/>
    <property type="molecule type" value="Genomic_DNA"/>
</dbReference>
<protein>
    <submittedName>
        <fullName evidence="2">Uncharacterized protein</fullName>
    </submittedName>
</protein>
<keyword evidence="1" id="KW-1133">Transmembrane helix</keyword>
<keyword evidence="1" id="KW-0472">Membrane</keyword>
<dbReference type="Proteomes" id="UP000266861">
    <property type="component" value="Unassembled WGS sequence"/>
</dbReference>